<dbReference type="GO" id="GO:0005886">
    <property type="term" value="C:plasma membrane"/>
    <property type="evidence" value="ECO:0007669"/>
    <property type="project" value="UniProtKB-SubCell"/>
</dbReference>
<feature type="transmembrane region" description="Helical" evidence="7">
    <location>
        <begin position="149"/>
        <end position="166"/>
    </location>
</feature>
<evidence type="ECO:0000256" key="3">
    <source>
        <dbReference type="ARBA" id="ARBA00022475"/>
    </source>
</evidence>
<evidence type="ECO:0000256" key="6">
    <source>
        <dbReference type="ARBA" id="ARBA00023136"/>
    </source>
</evidence>
<proteinExistence type="inferred from homology"/>
<dbReference type="InterPro" id="IPR000515">
    <property type="entry name" value="MetI-like"/>
</dbReference>
<evidence type="ECO:0000256" key="5">
    <source>
        <dbReference type="ARBA" id="ARBA00022989"/>
    </source>
</evidence>
<dbReference type="CDD" id="cd06261">
    <property type="entry name" value="TM_PBP2"/>
    <property type="match status" value="1"/>
</dbReference>
<comment type="similarity">
    <text evidence="7">Belongs to the binding-protein-dependent transport system permease family.</text>
</comment>
<evidence type="ECO:0000313" key="9">
    <source>
        <dbReference type="EMBL" id="MBP1041014.1"/>
    </source>
</evidence>
<gene>
    <name evidence="9" type="ORF">I6N95_08365</name>
</gene>
<evidence type="ECO:0000259" key="8">
    <source>
        <dbReference type="PROSITE" id="PS50928"/>
    </source>
</evidence>
<dbReference type="GO" id="GO:0055085">
    <property type="term" value="P:transmembrane transport"/>
    <property type="evidence" value="ECO:0007669"/>
    <property type="project" value="InterPro"/>
</dbReference>
<evidence type="ECO:0000256" key="4">
    <source>
        <dbReference type="ARBA" id="ARBA00022692"/>
    </source>
</evidence>
<feature type="domain" description="ABC transmembrane type-1" evidence="8">
    <location>
        <begin position="85"/>
        <end position="299"/>
    </location>
</feature>
<keyword evidence="4 7" id="KW-0812">Transmembrane</keyword>
<feature type="transmembrane region" description="Helical" evidence="7">
    <location>
        <begin position="280"/>
        <end position="298"/>
    </location>
</feature>
<dbReference type="Gene3D" id="1.10.3720.10">
    <property type="entry name" value="MetI-like"/>
    <property type="match status" value="1"/>
</dbReference>
<evidence type="ECO:0000256" key="7">
    <source>
        <dbReference type="RuleBase" id="RU363032"/>
    </source>
</evidence>
<feature type="transmembrane region" description="Helical" evidence="7">
    <location>
        <begin position="173"/>
        <end position="195"/>
    </location>
</feature>
<protein>
    <submittedName>
        <fullName evidence="9">Sugar ABC transporter permease</fullName>
    </submittedName>
</protein>
<keyword evidence="2 7" id="KW-0813">Transport</keyword>
<dbReference type="InterPro" id="IPR051393">
    <property type="entry name" value="ABC_transporter_permease"/>
</dbReference>
<keyword evidence="10" id="KW-1185">Reference proteome</keyword>
<dbReference type="PANTHER" id="PTHR30193">
    <property type="entry name" value="ABC TRANSPORTER PERMEASE PROTEIN"/>
    <property type="match status" value="1"/>
</dbReference>
<dbReference type="InterPro" id="IPR035906">
    <property type="entry name" value="MetI-like_sf"/>
</dbReference>
<dbReference type="Pfam" id="PF00528">
    <property type="entry name" value="BPD_transp_1"/>
    <property type="match status" value="1"/>
</dbReference>
<dbReference type="PROSITE" id="PS50928">
    <property type="entry name" value="ABC_TM1"/>
    <property type="match status" value="1"/>
</dbReference>
<feature type="transmembrane region" description="Helical" evidence="7">
    <location>
        <begin position="91"/>
        <end position="110"/>
    </location>
</feature>
<feature type="transmembrane region" description="Helical" evidence="7">
    <location>
        <begin position="24"/>
        <end position="44"/>
    </location>
</feature>
<feature type="transmembrane region" description="Helical" evidence="7">
    <location>
        <begin position="122"/>
        <end position="143"/>
    </location>
</feature>
<accession>A0A940P3T6</accession>
<dbReference type="RefSeq" id="WP_209526643.1">
    <property type="nucleotide sequence ID" value="NZ_JAEEGA010000004.1"/>
</dbReference>
<evidence type="ECO:0000256" key="1">
    <source>
        <dbReference type="ARBA" id="ARBA00004651"/>
    </source>
</evidence>
<reference evidence="9" key="1">
    <citation type="submission" date="2020-12" db="EMBL/GenBank/DDBJ databases">
        <title>Vagococcus allomyrinae sp. nov. and Enterococcus lavae sp. nov., isolated from the larvae of Allomyrina dichotoma.</title>
        <authorList>
            <person name="Lee S.D."/>
        </authorList>
    </citation>
    <scope>NUCLEOTIDE SEQUENCE</scope>
    <source>
        <strain evidence="9">BWB3-3</strain>
    </source>
</reference>
<dbReference type="AlphaFoldDB" id="A0A940P3T6"/>
<sequence length="309" mass="34511">MESIGDLPKAKGSVKTKKKYKKDAIFWGFLLVAPTMLGLFFLNIKPAIDTIIMSFKKSTGLGGSQWVGLENYQRLLQDENLPLAIGNTLKYSVLVVPGIIIFSLLAAVLLNQKIKGRGLYRVIYFLPVVATPAAIAMVWKWLYNSEYGLINYLLSLVGITGPAWLADPKYSIVAIAIVGVWSAVGYNMVILLSGLQEIPRDYYESSSLDGAGPIRQFFAITLPLVSPTLFFVSITTVIGSLQVFDVIYLMFDMKSEVIPYTQTLVYMFFKHSFVMNEKGYGAAIVVILLGIIGFLTFIQMKLQKRWVHY</sequence>
<comment type="caution">
    <text evidence="9">The sequence shown here is derived from an EMBL/GenBank/DDBJ whole genome shotgun (WGS) entry which is preliminary data.</text>
</comment>
<evidence type="ECO:0000313" key="10">
    <source>
        <dbReference type="Proteomes" id="UP000674938"/>
    </source>
</evidence>
<dbReference type="Proteomes" id="UP000674938">
    <property type="component" value="Unassembled WGS sequence"/>
</dbReference>
<dbReference type="SUPFAM" id="SSF161098">
    <property type="entry name" value="MetI-like"/>
    <property type="match status" value="1"/>
</dbReference>
<organism evidence="9 10">
    <name type="scientific">Vagococcus allomyrinae</name>
    <dbReference type="NCBI Taxonomy" id="2794353"/>
    <lineage>
        <taxon>Bacteria</taxon>
        <taxon>Bacillati</taxon>
        <taxon>Bacillota</taxon>
        <taxon>Bacilli</taxon>
        <taxon>Lactobacillales</taxon>
        <taxon>Enterococcaceae</taxon>
        <taxon>Vagococcus</taxon>
    </lineage>
</organism>
<comment type="subcellular location">
    <subcellularLocation>
        <location evidence="1 7">Cell membrane</location>
        <topology evidence="1 7">Multi-pass membrane protein</topology>
    </subcellularLocation>
</comment>
<keyword evidence="6 7" id="KW-0472">Membrane</keyword>
<dbReference type="EMBL" id="JAEEGA010000004">
    <property type="protein sequence ID" value="MBP1041014.1"/>
    <property type="molecule type" value="Genomic_DNA"/>
</dbReference>
<evidence type="ECO:0000256" key="2">
    <source>
        <dbReference type="ARBA" id="ARBA00022448"/>
    </source>
</evidence>
<name>A0A940P3T6_9ENTE</name>
<keyword evidence="3" id="KW-1003">Cell membrane</keyword>
<dbReference type="PANTHER" id="PTHR30193:SF37">
    <property type="entry name" value="INNER MEMBRANE ABC TRANSPORTER PERMEASE PROTEIN YCJO"/>
    <property type="match status" value="1"/>
</dbReference>
<feature type="transmembrane region" description="Helical" evidence="7">
    <location>
        <begin position="229"/>
        <end position="250"/>
    </location>
</feature>
<keyword evidence="5 7" id="KW-1133">Transmembrane helix</keyword>